<dbReference type="FunFam" id="1.10.510.10:FF:000684">
    <property type="entry name" value="Mitogen-activated protein kinase"/>
    <property type="match status" value="1"/>
</dbReference>
<keyword evidence="9 12" id="KW-0067">ATP-binding</keyword>
<evidence type="ECO:0000256" key="10">
    <source>
        <dbReference type="ARBA" id="ARBA00047592"/>
    </source>
</evidence>
<evidence type="ECO:0000256" key="7">
    <source>
        <dbReference type="ARBA" id="ARBA00022741"/>
    </source>
</evidence>
<organism evidence="14 15">
    <name type="scientific">Ditylenchus destructor</name>
    <dbReference type="NCBI Taxonomy" id="166010"/>
    <lineage>
        <taxon>Eukaryota</taxon>
        <taxon>Metazoa</taxon>
        <taxon>Ecdysozoa</taxon>
        <taxon>Nematoda</taxon>
        <taxon>Chromadorea</taxon>
        <taxon>Rhabditida</taxon>
        <taxon>Tylenchina</taxon>
        <taxon>Tylenchomorpha</taxon>
        <taxon>Sphaerularioidea</taxon>
        <taxon>Anguinidae</taxon>
        <taxon>Anguininae</taxon>
        <taxon>Ditylenchus</taxon>
    </lineage>
</organism>
<dbReference type="GO" id="GO:0005524">
    <property type="term" value="F:ATP binding"/>
    <property type="evidence" value="ECO:0007669"/>
    <property type="project" value="UniProtKB-UniRule"/>
</dbReference>
<evidence type="ECO:0000256" key="1">
    <source>
        <dbReference type="ARBA" id="ARBA00001946"/>
    </source>
</evidence>
<feature type="domain" description="Protein kinase" evidence="13">
    <location>
        <begin position="32"/>
        <end position="330"/>
    </location>
</feature>
<evidence type="ECO:0000256" key="4">
    <source>
        <dbReference type="ARBA" id="ARBA00022527"/>
    </source>
</evidence>
<comment type="catalytic activity">
    <reaction evidence="11">
        <text>L-seryl-[protein] + ATP = O-phospho-L-seryl-[protein] + ADP + H(+)</text>
        <dbReference type="Rhea" id="RHEA:17989"/>
        <dbReference type="Rhea" id="RHEA-COMP:9863"/>
        <dbReference type="Rhea" id="RHEA-COMP:11604"/>
        <dbReference type="ChEBI" id="CHEBI:15378"/>
        <dbReference type="ChEBI" id="CHEBI:29999"/>
        <dbReference type="ChEBI" id="CHEBI:30616"/>
        <dbReference type="ChEBI" id="CHEBI:83421"/>
        <dbReference type="ChEBI" id="CHEBI:456216"/>
        <dbReference type="EC" id="2.7.11.24"/>
    </reaction>
</comment>
<dbReference type="InterPro" id="IPR003527">
    <property type="entry name" value="MAP_kinase_CS"/>
</dbReference>
<dbReference type="AlphaFoldDB" id="A0AAD4N5W6"/>
<evidence type="ECO:0000259" key="13">
    <source>
        <dbReference type="PROSITE" id="PS50011"/>
    </source>
</evidence>
<feature type="binding site" evidence="12">
    <location>
        <position position="61"/>
    </location>
    <ligand>
        <name>ATP</name>
        <dbReference type="ChEBI" id="CHEBI:30616"/>
    </ligand>
</feature>
<dbReference type="SUPFAM" id="SSF56112">
    <property type="entry name" value="Protein kinase-like (PK-like)"/>
    <property type="match status" value="1"/>
</dbReference>
<name>A0AAD4N5W6_9BILA</name>
<keyword evidence="15" id="KW-1185">Reference proteome</keyword>
<evidence type="ECO:0000313" key="14">
    <source>
        <dbReference type="EMBL" id="KAI1714599.1"/>
    </source>
</evidence>
<dbReference type="InterPro" id="IPR050117">
    <property type="entry name" value="MAPK"/>
</dbReference>
<sequence>MQSLFPSVAVNGTRPYSLINCNTVEYALPPEYTFTDYLGGGNYGNVIKVKTADGEELAVKKMYDPFSSTVKARRVYRELKLLQLINHENIIRFVDIYTPDSDFRCFKNVYIVTNYAGVSLKQVLDKQKSAGIRLINFDHIKYIIYQLLRALKYLHSANVIHRDLKPSNLSITEECDLTVLDFGLARTVSTNNDNLTAYVISRWYRSPEVIYWNSVSYNAKADVWSVGCILAELLTGKVLFPGSEAMEQYRLIINLCGSPERDLMDKVEQQNSPAMRMVMERMGGYAQRKNFREFFRQPIPDDAVDLLNKILMLDPDKRISVEEALQHPYMKEYSMPDDEPTVDRPFNIEEENDIAKSVVNWKEIIWKEIQMYRARISQTVNGHKCCDPDENSMQVENNCDIHDSQNVL</sequence>
<keyword evidence="4" id="KW-0723">Serine/threonine-protein kinase</keyword>
<dbReference type="Proteomes" id="UP001201812">
    <property type="component" value="Unassembled WGS sequence"/>
</dbReference>
<dbReference type="Gene3D" id="3.30.200.20">
    <property type="entry name" value="Phosphorylase Kinase, domain 1"/>
    <property type="match status" value="1"/>
</dbReference>
<dbReference type="EMBL" id="JAKKPZ010000013">
    <property type="protein sequence ID" value="KAI1714599.1"/>
    <property type="molecule type" value="Genomic_DNA"/>
</dbReference>
<dbReference type="PROSITE" id="PS01351">
    <property type="entry name" value="MAPK"/>
    <property type="match status" value="1"/>
</dbReference>
<keyword evidence="5" id="KW-0597">Phosphoprotein</keyword>
<gene>
    <name evidence="14" type="ORF">DdX_08702</name>
</gene>
<dbReference type="PROSITE" id="PS50011">
    <property type="entry name" value="PROTEIN_KINASE_DOM"/>
    <property type="match status" value="1"/>
</dbReference>
<dbReference type="PANTHER" id="PTHR24055">
    <property type="entry name" value="MITOGEN-ACTIVATED PROTEIN KINASE"/>
    <property type="match status" value="1"/>
</dbReference>
<evidence type="ECO:0000256" key="6">
    <source>
        <dbReference type="ARBA" id="ARBA00022679"/>
    </source>
</evidence>
<evidence type="ECO:0000256" key="3">
    <source>
        <dbReference type="ARBA" id="ARBA00012411"/>
    </source>
</evidence>
<comment type="similarity">
    <text evidence="2">Belongs to the protein kinase superfamily. CMGC Ser/Thr protein kinase family. MAP kinase subfamily.</text>
</comment>
<evidence type="ECO:0000256" key="5">
    <source>
        <dbReference type="ARBA" id="ARBA00022553"/>
    </source>
</evidence>
<protein>
    <recommendedName>
        <fullName evidence="3">mitogen-activated protein kinase</fullName>
        <ecNumber evidence="3">2.7.11.24</ecNumber>
    </recommendedName>
</protein>
<dbReference type="InterPro" id="IPR000719">
    <property type="entry name" value="Prot_kinase_dom"/>
</dbReference>
<accession>A0AAD4N5W6</accession>
<dbReference type="Pfam" id="PF00069">
    <property type="entry name" value="Pkinase"/>
    <property type="match status" value="1"/>
</dbReference>
<comment type="catalytic activity">
    <reaction evidence="10">
        <text>L-threonyl-[protein] + ATP = O-phospho-L-threonyl-[protein] + ADP + H(+)</text>
        <dbReference type="Rhea" id="RHEA:46608"/>
        <dbReference type="Rhea" id="RHEA-COMP:11060"/>
        <dbReference type="Rhea" id="RHEA-COMP:11605"/>
        <dbReference type="ChEBI" id="CHEBI:15378"/>
        <dbReference type="ChEBI" id="CHEBI:30013"/>
        <dbReference type="ChEBI" id="CHEBI:30616"/>
        <dbReference type="ChEBI" id="CHEBI:61977"/>
        <dbReference type="ChEBI" id="CHEBI:456216"/>
        <dbReference type="EC" id="2.7.11.24"/>
    </reaction>
</comment>
<dbReference type="PROSITE" id="PS00107">
    <property type="entry name" value="PROTEIN_KINASE_ATP"/>
    <property type="match status" value="1"/>
</dbReference>
<evidence type="ECO:0000256" key="8">
    <source>
        <dbReference type="ARBA" id="ARBA00022777"/>
    </source>
</evidence>
<dbReference type="InterPro" id="IPR017441">
    <property type="entry name" value="Protein_kinase_ATP_BS"/>
</dbReference>
<reference evidence="14" key="1">
    <citation type="submission" date="2022-01" db="EMBL/GenBank/DDBJ databases">
        <title>Genome Sequence Resource for Two Populations of Ditylenchus destructor, the Migratory Endoparasitic Phytonematode.</title>
        <authorList>
            <person name="Zhang H."/>
            <person name="Lin R."/>
            <person name="Xie B."/>
        </authorList>
    </citation>
    <scope>NUCLEOTIDE SEQUENCE</scope>
    <source>
        <strain evidence="14">BazhouSP</strain>
    </source>
</reference>
<evidence type="ECO:0000313" key="15">
    <source>
        <dbReference type="Proteomes" id="UP001201812"/>
    </source>
</evidence>
<evidence type="ECO:0000256" key="9">
    <source>
        <dbReference type="ARBA" id="ARBA00022840"/>
    </source>
</evidence>
<dbReference type="GO" id="GO:0004707">
    <property type="term" value="F:MAP kinase activity"/>
    <property type="evidence" value="ECO:0007669"/>
    <property type="project" value="UniProtKB-EC"/>
</dbReference>
<evidence type="ECO:0000256" key="11">
    <source>
        <dbReference type="ARBA" id="ARBA00048312"/>
    </source>
</evidence>
<comment type="cofactor">
    <cofactor evidence="1">
        <name>Mg(2+)</name>
        <dbReference type="ChEBI" id="CHEBI:18420"/>
    </cofactor>
</comment>
<dbReference type="EC" id="2.7.11.24" evidence="3"/>
<dbReference type="SMART" id="SM00220">
    <property type="entry name" value="S_TKc"/>
    <property type="match status" value="1"/>
</dbReference>
<keyword evidence="8 14" id="KW-0418">Kinase</keyword>
<evidence type="ECO:0000256" key="2">
    <source>
        <dbReference type="ARBA" id="ARBA00008832"/>
    </source>
</evidence>
<keyword evidence="6" id="KW-0808">Transferase</keyword>
<proteinExistence type="inferred from homology"/>
<evidence type="ECO:0000256" key="12">
    <source>
        <dbReference type="PROSITE-ProRule" id="PRU10141"/>
    </source>
</evidence>
<comment type="caution">
    <text evidence="14">The sequence shown here is derived from an EMBL/GenBank/DDBJ whole genome shotgun (WGS) entry which is preliminary data.</text>
</comment>
<dbReference type="GO" id="GO:0005737">
    <property type="term" value="C:cytoplasm"/>
    <property type="evidence" value="ECO:0007669"/>
    <property type="project" value="UniProtKB-ARBA"/>
</dbReference>
<dbReference type="InterPro" id="IPR011009">
    <property type="entry name" value="Kinase-like_dom_sf"/>
</dbReference>
<dbReference type="GO" id="GO:0006970">
    <property type="term" value="P:response to osmotic stress"/>
    <property type="evidence" value="ECO:0007669"/>
    <property type="project" value="UniProtKB-ARBA"/>
</dbReference>
<dbReference type="Gene3D" id="1.10.510.10">
    <property type="entry name" value="Transferase(Phosphotransferase) domain 1"/>
    <property type="match status" value="1"/>
</dbReference>
<keyword evidence="7 12" id="KW-0547">Nucleotide-binding</keyword>